<evidence type="ECO:0000313" key="2">
    <source>
        <dbReference type="Proteomes" id="UP000676246"/>
    </source>
</evidence>
<proteinExistence type="predicted"/>
<dbReference type="EMBL" id="JAGQDD010000001">
    <property type="protein sequence ID" value="MBQ0928873.1"/>
    <property type="molecule type" value="Genomic_DNA"/>
</dbReference>
<organism evidence="1 2">
    <name type="scientific">Ideonella alba</name>
    <dbReference type="NCBI Taxonomy" id="2824118"/>
    <lineage>
        <taxon>Bacteria</taxon>
        <taxon>Pseudomonadati</taxon>
        <taxon>Pseudomonadota</taxon>
        <taxon>Betaproteobacteria</taxon>
        <taxon>Burkholderiales</taxon>
        <taxon>Sphaerotilaceae</taxon>
        <taxon>Ideonella</taxon>
    </lineage>
</organism>
<protein>
    <submittedName>
        <fullName evidence="1">Uncharacterized protein</fullName>
    </submittedName>
</protein>
<gene>
    <name evidence="1" type="ORF">KAK03_00145</name>
</gene>
<dbReference type="AlphaFoldDB" id="A0A940Y539"/>
<sequence>MALSAPAQATPTTYRYGTAQTFGCDGVADTQPEDFDFNPVKGERKKVQLAALAPSGSQALVSGGIALGHLPRMSLKAVAAEIAPGCRVSAASAESIVYFKDEIEVKAGDLPAGTPVTYTANVDFAIDMPREGNGCNSVPFFRAYLNLSGPFTLWNPVAPFNGTYRMSLTKTMAVGDTLSLGVEIRGFVDASRFLGSNTFCAENTLRMLDSARVSLTTDVPGANTTSLKGVRYGAPR</sequence>
<reference evidence="1 2" key="1">
    <citation type="submission" date="2021-04" db="EMBL/GenBank/DDBJ databases">
        <title>The genome sequence of Ideonella sp. 3Y2.</title>
        <authorList>
            <person name="Liu Y."/>
        </authorList>
    </citation>
    <scope>NUCLEOTIDE SEQUENCE [LARGE SCALE GENOMIC DNA]</scope>
    <source>
        <strain evidence="1 2">3Y2</strain>
    </source>
</reference>
<name>A0A940Y539_9BURK</name>
<keyword evidence="2" id="KW-1185">Reference proteome</keyword>
<evidence type="ECO:0000313" key="1">
    <source>
        <dbReference type="EMBL" id="MBQ0928873.1"/>
    </source>
</evidence>
<comment type="caution">
    <text evidence="1">The sequence shown here is derived from an EMBL/GenBank/DDBJ whole genome shotgun (WGS) entry which is preliminary data.</text>
</comment>
<dbReference type="RefSeq" id="WP_210850990.1">
    <property type="nucleotide sequence ID" value="NZ_JAGQDD010000001.1"/>
</dbReference>
<accession>A0A940Y539</accession>
<dbReference type="Proteomes" id="UP000676246">
    <property type="component" value="Unassembled WGS sequence"/>
</dbReference>